<comment type="similarity">
    <text evidence="1">Belongs to the bacterial solute-binding protein 8 family.</text>
</comment>
<proteinExistence type="inferred from homology"/>
<feature type="region of interest" description="Disordered" evidence="3">
    <location>
        <begin position="28"/>
        <end position="61"/>
    </location>
</feature>
<evidence type="ECO:0000259" key="5">
    <source>
        <dbReference type="PROSITE" id="PS50983"/>
    </source>
</evidence>
<protein>
    <recommendedName>
        <fullName evidence="5">Fe/B12 periplasmic-binding domain-containing protein</fullName>
    </recommendedName>
</protein>
<keyword evidence="7" id="KW-1185">Reference proteome</keyword>
<dbReference type="EMBL" id="LJCR01000468">
    <property type="protein sequence ID" value="KPV52668.1"/>
    <property type="molecule type" value="Genomic_DNA"/>
</dbReference>
<dbReference type="PATRIC" id="fig|186479.3.peg.8468"/>
<dbReference type="NCBIfam" id="NF038402">
    <property type="entry name" value="TroA_like"/>
    <property type="match status" value="1"/>
</dbReference>
<feature type="compositionally biased region" description="Pro residues" evidence="3">
    <location>
        <begin position="32"/>
        <end position="55"/>
    </location>
</feature>
<reference evidence="6 7" key="1">
    <citation type="submission" date="2015-09" db="EMBL/GenBank/DDBJ databases">
        <title>Draft genome sequence of Kouleothrix aurantiaca JCM 19913.</title>
        <authorList>
            <person name="Hemp J."/>
        </authorList>
    </citation>
    <scope>NUCLEOTIDE SEQUENCE [LARGE SCALE GENOMIC DNA]</scope>
    <source>
        <strain evidence="6 7">COM-B</strain>
    </source>
</reference>
<dbReference type="InterPro" id="IPR050902">
    <property type="entry name" value="ABC_Transporter_SBP"/>
</dbReference>
<sequence length="350" mass="35873">MHKIALRVLATPLLALLLAACGGAATSAPTAAPVPTPPPAAAPTLLPPTAAPPTAAPTELAPAAAASTPSSEAISLTDAAGRTVTLPGIPQRIVSLSPSTTEIAFALGLGPQVAVVDDFSDYPAEAKALPKIGSTNGVYNTEQIVALKPDLVLAAGITAPEAIKQLEDLKLTVLVLGSPQTTLDTINNDILLAGKATGKSGEAQILVNNMRSQLNDLKAKLSTATSKPLVYWELDATDPTKPYSVGPGNFVNDIIALAGGTNVFASVESPYPQVSAEQIVATKPEVIILSDAAYGVTVESVLARPGWAGIPAVQQKRVEPIDDNLVSRPGPRIIEGVSAAAKIIHPELFK</sequence>
<evidence type="ECO:0000313" key="6">
    <source>
        <dbReference type="EMBL" id="KPV52668.1"/>
    </source>
</evidence>
<comment type="caution">
    <text evidence="6">The sequence shown here is derived from an EMBL/GenBank/DDBJ whole genome shotgun (WGS) entry which is preliminary data.</text>
</comment>
<dbReference type="InterPro" id="IPR002491">
    <property type="entry name" value="ABC_transptr_periplasmic_BD"/>
</dbReference>
<evidence type="ECO:0000256" key="2">
    <source>
        <dbReference type="ARBA" id="ARBA00022729"/>
    </source>
</evidence>
<dbReference type="InterPro" id="IPR054828">
    <property type="entry name" value="Vit_B12_bind_prot"/>
</dbReference>
<dbReference type="SUPFAM" id="SSF53807">
    <property type="entry name" value="Helical backbone' metal receptor"/>
    <property type="match status" value="1"/>
</dbReference>
<dbReference type="PANTHER" id="PTHR30535:SF34">
    <property type="entry name" value="MOLYBDATE-BINDING PROTEIN MOLA"/>
    <property type="match status" value="1"/>
</dbReference>
<dbReference type="Gene3D" id="3.40.50.1980">
    <property type="entry name" value="Nitrogenase molybdenum iron protein domain"/>
    <property type="match status" value="2"/>
</dbReference>
<dbReference type="Proteomes" id="UP000050509">
    <property type="component" value="Unassembled WGS sequence"/>
</dbReference>
<evidence type="ECO:0000256" key="3">
    <source>
        <dbReference type="SAM" id="MobiDB-lite"/>
    </source>
</evidence>
<feature type="chain" id="PRO_5006156213" description="Fe/B12 periplasmic-binding domain-containing protein" evidence="4">
    <location>
        <begin position="32"/>
        <end position="350"/>
    </location>
</feature>
<accession>A0A0P9DH08</accession>
<feature type="signal peptide" evidence="4">
    <location>
        <begin position="1"/>
        <end position="31"/>
    </location>
</feature>
<dbReference type="AlphaFoldDB" id="A0A0P9DH08"/>
<evidence type="ECO:0000256" key="1">
    <source>
        <dbReference type="ARBA" id="ARBA00008814"/>
    </source>
</evidence>
<dbReference type="PROSITE" id="PS51257">
    <property type="entry name" value="PROKAR_LIPOPROTEIN"/>
    <property type="match status" value="1"/>
</dbReference>
<evidence type="ECO:0000313" key="7">
    <source>
        <dbReference type="Proteomes" id="UP000050509"/>
    </source>
</evidence>
<dbReference type="PANTHER" id="PTHR30535">
    <property type="entry name" value="VITAMIN B12-BINDING PROTEIN"/>
    <property type="match status" value="1"/>
</dbReference>
<name>A0A0P9DH08_9CHLR</name>
<dbReference type="PROSITE" id="PS50983">
    <property type="entry name" value="FE_B12_PBP"/>
    <property type="match status" value="1"/>
</dbReference>
<dbReference type="CDD" id="cd01144">
    <property type="entry name" value="BtuF"/>
    <property type="match status" value="1"/>
</dbReference>
<dbReference type="Pfam" id="PF01497">
    <property type="entry name" value="Peripla_BP_2"/>
    <property type="match status" value="1"/>
</dbReference>
<gene>
    <name evidence="6" type="ORF">SE17_14100</name>
</gene>
<evidence type="ECO:0000256" key="4">
    <source>
        <dbReference type="SAM" id="SignalP"/>
    </source>
</evidence>
<keyword evidence="2 4" id="KW-0732">Signal</keyword>
<organism evidence="6 7">
    <name type="scientific">Kouleothrix aurantiaca</name>
    <dbReference type="NCBI Taxonomy" id="186479"/>
    <lineage>
        <taxon>Bacteria</taxon>
        <taxon>Bacillati</taxon>
        <taxon>Chloroflexota</taxon>
        <taxon>Chloroflexia</taxon>
        <taxon>Chloroflexales</taxon>
        <taxon>Roseiflexineae</taxon>
        <taxon>Roseiflexaceae</taxon>
        <taxon>Kouleothrix</taxon>
    </lineage>
</organism>
<feature type="domain" description="Fe/B12 periplasmic-binding" evidence="5">
    <location>
        <begin position="92"/>
        <end position="350"/>
    </location>
</feature>